<dbReference type="RefSeq" id="WP_011820440.1">
    <property type="nucleotide sequence ID" value="NC_008817.1"/>
</dbReference>
<dbReference type="HOGENOM" id="CLU_2082742_0_0_3"/>
<keyword evidence="1" id="KW-1133">Transmembrane helix</keyword>
<evidence type="ECO:0000313" key="3">
    <source>
        <dbReference type="Proteomes" id="UP000001589"/>
    </source>
</evidence>
<reference evidence="2 3" key="1">
    <citation type="journal article" date="2007" name="PLoS Genet.">
        <title>Patterns and implications of gene gain and loss in the evolution of Prochlorococcus.</title>
        <authorList>
            <person name="Kettler G.C."/>
            <person name="Martiny A.C."/>
            <person name="Huang K."/>
            <person name="Zucker J."/>
            <person name="Coleman M.L."/>
            <person name="Rodrigue S."/>
            <person name="Chen F."/>
            <person name="Lapidus A."/>
            <person name="Ferriera S."/>
            <person name="Johnson J."/>
            <person name="Steglich C."/>
            <person name="Church G.M."/>
            <person name="Richardson P."/>
            <person name="Chisholm S.W."/>
        </authorList>
    </citation>
    <scope>NUCLEOTIDE SEQUENCE [LARGE SCALE GENOMIC DNA]</scope>
    <source>
        <strain evidence="2 3">MIT 9515</strain>
    </source>
</reference>
<keyword evidence="1" id="KW-0812">Transmembrane</keyword>
<organism evidence="2 3">
    <name type="scientific">Prochlorococcus marinus (strain MIT 9515)</name>
    <dbReference type="NCBI Taxonomy" id="167542"/>
    <lineage>
        <taxon>Bacteria</taxon>
        <taxon>Bacillati</taxon>
        <taxon>Cyanobacteriota</taxon>
        <taxon>Cyanophyceae</taxon>
        <taxon>Synechococcales</taxon>
        <taxon>Prochlorococcaceae</taxon>
        <taxon>Prochlorococcus</taxon>
    </lineage>
</organism>
<name>A2BX29_PROM5</name>
<keyword evidence="2" id="KW-0449">Lipoprotein</keyword>
<dbReference type="OrthoDB" id="541120at2"/>
<dbReference type="eggNOG" id="ENOG5030M2G">
    <property type="taxonomic scope" value="Bacteria"/>
</dbReference>
<dbReference type="EMBL" id="CP000552">
    <property type="protein sequence ID" value="ABM72340.1"/>
    <property type="molecule type" value="Genomic_DNA"/>
</dbReference>
<proteinExistence type="predicted"/>
<protein>
    <submittedName>
        <fullName evidence="2">Possible lipoprotein</fullName>
    </submittedName>
</protein>
<dbReference type="STRING" id="167542.P9515_11331"/>
<dbReference type="AlphaFoldDB" id="A2BX29"/>
<keyword evidence="1" id="KW-0472">Membrane</keyword>
<feature type="transmembrane region" description="Helical" evidence="1">
    <location>
        <begin position="6"/>
        <end position="22"/>
    </location>
</feature>
<accession>A2BX29</accession>
<dbReference type="KEGG" id="pmc:P9515_11331"/>
<dbReference type="GeneID" id="60201325"/>
<dbReference type="Proteomes" id="UP000001589">
    <property type="component" value="Chromosome"/>
</dbReference>
<gene>
    <name evidence="2" type="ordered locus">P9515_11331</name>
</gene>
<evidence type="ECO:0000256" key="1">
    <source>
        <dbReference type="SAM" id="Phobius"/>
    </source>
</evidence>
<sequence length="117" mass="14025">MNIQFILLGLALIFLIIKIKFFRKNKNNNLFKFKKKLLSKESNIEKIFTRDDEKTCSDPDINIRIGLYENEDNINRKLNIHRARLSKFKKSKLNGEIIFIDKDQKIFKYINGKKKFI</sequence>
<evidence type="ECO:0000313" key="2">
    <source>
        <dbReference type="EMBL" id="ABM72340.1"/>
    </source>
</evidence>